<sequence>MWQLYAVGRAPQQRAKLRLEAGQTYVVGRSTDCDFPVPWEQFLSRAHVSLKVDEQGVQATRLPGTTNPIYLDGEPQAEFRLTAGQRFVIGESSFLLQQLQPVDAQPDLPFQQITFSAADLQHSRYEDADRRLEALARLPSVIATSQDQEEQGTHLAELILAGIRHAEAVAVVVLSPSGTVKVTAWERRAETQGSVRPSARLVQEAMHNWHSVVHVWEKNSAALPEENEYTLQAEFDWAFCTPVARTGADCWGIYVTGRLDEPLSESHPLQINLQSDIRFAQLVGEVLSSTERQTRMEGQLSILRQFLSPPILAALEETGHDGNLNVDLLQPRVCPVTVLFCDVRGSSHRAEEMTNDLPGLLDRVNRALAVMTDAIIQHGGVTGDFLGDAVLGFWGWPFPSEDAPVKACRAAIKIREQFLQMQRSHQHPLADFRVGIGVAHGRAVAGKVGTGGRISVTVFGPVVNLASRLEGMTKRLNVPIILDEATAQIARHRLPTSEGRLRQLATVLPYGMENPLLISELLPPVGEYSQLSDADLAMFERGVELFRAGRWQEAYHALHELPSSDQAQDFLLALIAQHNRVAPPGWKGIIELASK</sequence>
<evidence type="ECO:0000259" key="1">
    <source>
        <dbReference type="PROSITE" id="PS50006"/>
    </source>
</evidence>
<dbReference type="OrthoDB" id="9806704at2"/>
<dbReference type="InterPro" id="IPR008984">
    <property type="entry name" value="SMAD_FHA_dom_sf"/>
</dbReference>
<dbReference type="STRING" id="1576369.SAMN05421753_103147"/>
<reference evidence="4" key="1">
    <citation type="submission" date="2016-10" db="EMBL/GenBank/DDBJ databases">
        <authorList>
            <person name="Varghese N."/>
            <person name="Submissions S."/>
        </authorList>
    </citation>
    <scope>NUCLEOTIDE SEQUENCE [LARGE SCALE GENOMIC DNA]</scope>
    <source>
        <strain evidence="4">DSM 26348</strain>
    </source>
</reference>
<name>A0A1I3DA65_9PLAN</name>
<dbReference type="PANTHER" id="PTHR43081">
    <property type="entry name" value="ADENYLATE CYCLASE, TERMINAL-DIFFERENTIATION SPECIFIC-RELATED"/>
    <property type="match status" value="1"/>
</dbReference>
<dbReference type="SUPFAM" id="SSF49879">
    <property type="entry name" value="SMAD/FHA domain"/>
    <property type="match status" value="1"/>
</dbReference>
<dbReference type="Pfam" id="PF00211">
    <property type="entry name" value="Guanylate_cyc"/>
    <property type="match status" value="1"/>
</dbReference>
<dbReference type="SUPFAM" id="SSF55073">
    <property type="entry name" value="Nucleotide cyclase"/>
    <property type="match status" value="1"/>
</dbReference>
<organism evidence="3 4">
    <name type="scientific">Planctomicrobium piriforme</name>
    <dbReference type="NCBI Taxonomy" id="1576369"/>
    <lineage>
        <taxon>Bacteria</taxon>
        <taxon>Pseudomonadati</taxon>
        <taxon>Planctomycetota</taxon>
        <taxon>Planctomycetia</taxon>
        <taxon>Planctomycetales</taxon>
        <taxon>Planctomycetaceae</taxon>
        <taxon>Planctomicrobium</taxon>
    </lineage>
</organism>
<dbReference type="CDD" id="cd00060">
    <property type="entry name" value="FHA"/>
    <property type="match status" value="1"/>
</dbReference>
<dbReference type="CDD" id="cd07302">
    <property type="entry name" value="CHD"/>
    <property type="match status" value="1"/>
</dbReference>
<evidence type="ECO:0000259" key="2">
    <source>
        <dbReference type="PROSITE" id="PS50125"/>
    </source>
</evidence>
<proteinExistence type="predicted"/>
<dbReference type="PROSITE" id="PS50125">
    <property type="entry name" value="GUANYLATE_CYCLASE_2"/>
    <property type="match status" value="1"/>
</dbReference>
<evidence type="ECO:0000313" key="4">
    <source>
        <dbReference type="Proteomes" id="UP000199518"/>
    </source>
</evidence>
<dbReference type="InterPro" id="IPR050697">
    <property type="entry name" value="Adenylyl/Guanylyl_Cyclase_3/4"/>
</dbReference>
<dbReference type="InterPro" id="IPR029787">
    <property type="entry name" value="Nucleotide_cyclase"/>
</dbReference>
<dbReference type="RefSeq" id="WP_092048168.1">
    <property type="nucleotide sequence ID" value="NZ_FOQD01000003.1"/>
</dbReference>
<dbReference type="GO" id="GO:0006171">
    <property type="term" value="P:cAMP biosynthetic process"/>
    <property type="evidence" value="ECO:0007669"/>
    <property type="project" value="TreeGrafter"/>
</dbReference>
<dbReference type="GO" id="GO:0004016">
    <property type="term" value="F:adenylate cyclase activity"/>
    <property type="evidence" value="ECO:0007669"/>
    <property type="project" value="UniProtKB-ARBA"/>
</dbReference>
<dbReference type="PROSITE" id="PS50006">
    <property type="entry name" value="FHA_DOMAIN"/>
    <property type="match status" value="1"/>
</dbReference>
<dbReference type="Gene3D" id="3.30.70.1230">
    <property type="entry name" value="Nucleotide cyclase"/>
    <property type="match status" value="1"/>
</dbReference>
<gene>
    <name evidence="3" type="ORF">SAMN05421753_103147</name>
</gene>
<dbReference type="SMART" id="SM00044">
    <property type="entry name" value="CYCc"/>
    <property type="match status" value="1"/>
</dbReference>
<dbReference type="InterPro" id="IPR000253">
    <property type="entry name" value="FHA_dom"/>
</dbReference>
<dbReference type="GO" id="GO:0035556">
    <property type="term" value="P:intracellular signal transduction"/>
    <property type="evidence" value="ECO:0007669"/>
    <property type="project" value="InterPro"/>
</dbReference>
<keyword evidence="4" id="KW-1185">Reference proteome</keyword>
<dbReference type="PANTHER" id="PTHR43081:SF20">
    <property type="entry name" value="TWO-COMPONENT RESPONSE REGULATOR"/>
    <property type="match status" value="1"/>
</dbReference>
<dbReference type="Pfam" id="PF00498">
    <property type="entry name" value="FHA"/>
    <property type="match status" value="1"/>
</dbReference>
<evidence type="ECO:0000313" key="3">
    <source>
        <dbReference type="EMBL" id="SFH83401.1"/>
    </source>
</evidence>
<feature type="domain" description="FHA" evidence="1">
    <location>
        <begin position="25"/>
        <end position="76"/>
    </location>
</feature>
<dbReference type="EMBL" id="FOQD01000003">
    <property type="protein sequence ID" value="SFH83401.1"/>
    <property type="molecule type" value="Genomic_DNA"/>
</dbReference>
<dbReference type="InterPro" id="IPR001054">
    <property type="entry name" value="A/G_cyclase"/>
</dbReference>
<dbReference type="AlphaFoldDB" id="A0A1I3DA65"/>
<accession>A0A1I3DA65</accession>
<feature type="domain" description="Guanylate cyclase" evidence="2">
    <location>
        <begin position="337"/>
        <end position="470"/>
    </location>
</feature>
<dbReference type="Gene3D" id="2.60.200.20">
    <property type="match status" value="1"/>
</dbReference>
<dbReference type="Proteomes" id="UP000199518">
    <property type="component" value="Unassembled WGS sequence"/>
</dbReference>
<protein>
    <submittedName>
        <fullName evidence="3">Adenylate cyclase</fullName>
    </submittedName>
</protein>